<dbReference type="EMBL" id="JACHXK010000008">
    <property type="protein sequence ID" value="MBB3111737.1"/>
    <property type="molecule type" value="Genomic_DNA"/>
</dbReference>
<dbReference type="Proteomes" id="UP000570361">
    <property type="component" value="Unassembled WGS sequence"/>
</dbReference>
<evidence type="ECO:0000256" key="5">
    <source>
        <dbReference type="SAM" id="MobiDB-lite"/>
    </source>
</evidence>
<reference evidence="9 10" key="1">
    <citation type="submission" date="2020-08" db="EMBL/GenBank/DDBJ databases">
        <title>Genomic Encyclopedia of Type Strains, Phase III (KMG-III): the genomes of soil and plant-associated and newly described type strains.</title>
        <authorList>
            <person name="Whitman W."/>
        </authorList>
    </citation>
    <scope>NUCLEOTIDE SEQUENCE [LARGE SCALE GENOMIC DNA]</scope>
    <source>
        <strain evidence="9 10">CECT 5862</strain>
    </source>
</reference>
<keyword evidence="3 7" id="KW-0732">Signal</keyword>
<feature type="domain" description="CopC" evidence="8">
    <location>
        <begin position="25"/>
        <end position="116"/>
    </location>
</feature>
<keyword evidence="6" id="KW-1133">Transmembrane helix</keyword>
<dbReference type="GO" id="GO:0046688">
    <property type="term" value="P:response to copper ion"/>
    <property type="evidence" value="ECO:0007669"/>
    <property type="project" value="InterPro"/>
</dbReference>
<dbReference type="GO" id="GO:0006825">
    <property type="term" value="P:copper ion transport"/>
    <property type="evidence" value="ECO:0007669"/>
    <property type="project" value="InterPro"/>
</dbReference>
<proteinExistence type="predicted"/>
<evidence type="ECO:0000256" key="1">
    <source>
        <dbReference type="ARBA" id="ARBA00004196"/>
    </source>
</evidence>
<name>A0A7W5AZY5_9BACL</name>
<evidence type="ECO:0000256" key="7">
    <source>
        <dbReference type="SAM" id="SignalP"/>
    </source>
</evidence>
<keyword evidence="6" id="KW-0812">Transmembrane</keyword>
<keyword evidence="10" id="KW-1185">Reference proteome</keyword>
<keyword evidence="4" id="KW-0186">Copper</keyword>
<protein>
    <recommendedName>
        <fullName evidence="8">CopC domain-containing protein</fullName>
    </recommendedName>
</protein>
<dbReference type="GO" id="GO:0042597">
    <property type="term" value="C:periplasmic space"/>
    <property type="evidence" value="ECO:0007669"/>
    <property type="project" value="InterPro"/>
</dbReference>
<dbReference type="PANTHER" id="PTHR34820">
    <property type="entry name" value="INNER MEMBRANE PROTEIN YEBZ"/>
    <property type="match status" value="1"/>
</dbReference>
<evidence type="ECO:0000313" key="9">
    <source>
        <dbReference type="EMBL" id="MBB3111737.1"/>
    </source>
</evidence>
<dbReference type="Gene3D" id="2.60.40.1220">
    <property type="match status" value="1"/>
</dbReference>
<dbReference type="InterPro" id="IPR032694">
    <property type="entry name" value="CopC/D"/>
</dbReference>
<organism evidence="9 10">
    <name type="scientific">Paenibacillus phyllosphaerae</name>
    <dbReference type="NCBI Taxonomy" id="274593"/>
    <lineage>
        <taxon>Bacteria</taxon>
        <taxon>Bacillati</taxon>
        <taxon>Bacillota</taxon>
        <taxon>Bacilli</taxon>
        <taxon>Bacillales</taxon>
        <taxon>Paenibacillaceae</taxon>
        <taxon>Paenibacillus</taxon>
    </lineage>
</organism>
<comment type="caution">
    <text evidence="9">The sequence shown here is derived from an EMBL/GenBank/DDBJ whole genome shotgun (WGS) entry which is preliminary data.</text>
</comment>
<dbReference type="GO" id="GO:0030313">
    <property type="term" value="C:cell envelope"/>
    <property type="evidence" value="ECO:0007669"/>
    <property type="project" value="UniProtKB-SubCell"/>
</dbReference>
<evidence type="ECO:0000259" key="8">
    <source>
        <dbReference type="Pfam" id="PF04234"/>
    </source>
</evidence>
<evidence type="ECO:0000256" key="6">
    <source>
        <dbReference type="SAM" id="Phobius"/>
    </source>
</evidence>
<keyword evidence="2" id="KW-0479">Metal-binding</keyword>
<dbReference type="InterPro" id="IPR014755">
    <property type="entry name" value="Cu-Rt/internalin_Ig-like"/>
</dbReference>
<dbReference type="RefSeq" id="WP_183601600.1">
    <property type="nucleotide sequence ID" value="NZ_JACHXK010000008.1"/>
</dbReference>
<evidence type="ECO:0000256" key="2">
    <source>
        <dbReference type="ARBA" id="ARBA00022723"/>
    </source>
</evidence>
<feature type="chain" id="PRO_5030781137" description="CopC domain-containing protein" evidence="7">
    <location>
        <begin position="25"/>
        <end position="202"/>
    </location>
</feature>
<evidence type="ECO:0000256" key="3">
    <source>
        <dbReference type="ARBA" id="ARBA00022729"/>
    </source>
</evidence>
<feature type="transmembrane region" description="Helical" evidence="6">
    <location>
        <begin position="179"/>
        <end position="200"/>
    </location>
</feature>
<feature type="region of interest" description="Disordered" evidence="5">
    <location>
        <begin position="121"/>
        <end position="159"/>
    </location>
</feature>
<dbReference type="AlphaFoldDB" id="A0A7W5AZY5"/>
<dbReference type="InterPro" id="IPR014756">
    <property type="entry name" value="Ig_E-set"/>
</dbReference>
<feature type="compositionally biased region" description="Polar residues" evidence="5">
    <location>
        <begin position="122"/>
        <end position="146"/>
    </location>
</feature>
<gene>
    <name evidence="9" type="ORF">FHS18_003805</name>
</gene>
<accession>A0A7W5AZY5</accession>
<dbReference type="GO" id="GO:0005507">
    <property type="term" value="F:copper ion binding"/>
    <property type="evidence" value="ECO:0007669"/>
    <property type="project" value="InterPro"/>
</dbReference>
<sequence length="202" mass="21496">MKKSYLSVWLLVIFLLVWPQSVSAHTGLKSSSPAKDETITSELKEIELNFNTVIEPMTVLTVTDAQGAEIPVKVEAGDNSIRGAFSASLANGAYKVEWRIIGEDGHNITGEFAFDVAKPETQESPAVTNTSPDESVDSGETTSDSAETPADDGSVEATSDSLTEFNQAAQSGTSQTNTIVITIAGLLLLAILIFAVFKIVKK</sequence>
<dbReference type="InterPro" id="IPR007348">
    <property type="entry name" value="CopC_dom"/>
</dbReference>
<dbReference type="GO" id="GO:0005886">
    <property type="term" value="C:plasma membrane"/>
    <property type="evidence" value="ECO:0007669"/>
    <property type="project" value="TreeGrafter"/>
</dbReference>
<dbReference type="SUPFAM" id="SSF81296">
    <property type="entry name" value="E set domains"/>
    <property type="match status" value="1"/>
</dbReference>
<dbReference type="PANTHER" id="PTHR34820:SF4">
    <property type="entry name" value="INNER MEMBRANE PROTEIN YEBZ"/>
    <property type="match status" value="1"/>
</dbReference>
<comment type="subcellular location">
    <subcellularLocation>
        <location evidence="1">Cell envelope</location>
    </subcellularLocation>
</comment>
<feature type="signal peptide" evidence="7">
    <location>
        <begin position="1"/>
        <end position="24"/>
    </location>
</feature>
<dbReference type="Pfam" id="PF04234">
    <property type="entry name" value="CopC"/>
    <property type="match status" value="1"/>
</dbReference>
<evidence type="ECO:0000313" key="10">
    <source>
        <dbReference type="Proteomes" id="UP000570361"/>
    </source>
</evidence>
<evidence type="ECO:0000256" key="4">
    <source>
        <dbReference type="ARBA" id="ARBA00023008"/>
    </source>
</evidence>
<keyword evidence="6" id="KW-0472">Membrane</keyword>